<protein>
    <submittedName>
        <fullName evidence="1">Uncharacterized protein</fullName>
    </submittedName>
</protein>
<organism evidence="1 2">
    <name type="scientific">Albugo candida</name>
    <dbReference type="NCBI Taxonomy" id="65357"/>
    <lineage>
        <taxon>Eukaryota</taxon>
        <taxon>Sar</taxon>
        <taxon>Stramenopiles</taxon>
        <taxon>Oomycota</taxon>
        <taxon>Peronosporomycetes</taxon>
        <taxon>Albuginales</taxon>
        <taxon>Albuginaceae</taxon>
        <taxon>Albugo</taxon>
    </lineage>
</organism>
<evidence type="ECO:0000313" key="2">
    <source>
        <dbReference type="Proteomes" id="UP000053237"/>
    </source>
</evidence>
<gene>
    <name evidence="1" type="ORF">BN9_123330</name>
</gene>
<dbReference type="EMBL" id="CAIX01000539">
    <property type="protein sequence ID" value="CCI50497.1"/>
    <property type="molecule type" value="Genomic_DNA"/>
</dbReference>
<dbReference type="InParanoid" id="A0A024GUP0"/>
<name>A0A024GUP0_9STRA</name>
<reference evidence="1 2" key="1">
    <citation type="submission" date="2012-05" db="EMBL/GenBank/DDBJ databases">
        <title>Recombination and specialization in a pathogen metapopulation.</title>
        <authorList>
            <person name="Gardiner A."/>
            <person name="Kemen E."/>
            <person name="Schultz-Larsen T."/>
            <person name="MacLean D."/>
            <person name="Van Oosterhout C."/>
            <person name="Jones J.D.G."/>
        </authorList>
    </citation>
    <scope>NUCLEOTIDE SEQUENCE [LARGE SCALE GENOMIC DNA]</scope>
    <source>
        <strain evidence="1 2">Ac Nc2</strain>
    </source>
</reference>
<accession>A0A024GUP0</accession>
<dbReference type="Proteomes" id="UP000053237">
    <property type="component" value="Unassembled WGS sequence"/>
</dbReference>
<comment type="caution">
    <text evidence="1">The sequence shown here is derived from an EMBL/GenBank/DDBJ whole genome shotgun (WGS) entry which is preliminary data.</text>
</comment>
<proteinExistence type="predicted"/>
<keyword evidence="2" id="KW-1185">Reference proteome</keyword>
<evidence type="ECO:0000313" key="1">
    <source>
        <dbReference type="EMBL" id="CCI50497.1"/>
    </source>
</evidence>
<sequence length="107" mass="12228">MSGWISSRKKLPSILCNLHKPTYQSWLLGDFIQSLFRNILQPNSILFVGSFTAMCRDFKIPKVQKLIFKVLESIRQSFACSENKSDLFDELYCSNGISSLPHIVLKA</sequence>
<dbReference type="AlphaFoldDB" id="A0A024GUP0"/>